<dbReference type="InterPro" id="IPR009057">
    <property type="entry name" value="Homeodomain-like_sf"/>
</dbReference>
<evidence type="ECO:0000313" key="6">
    <source>
        <dbReference type="Proteomes" id="UP001374803"/>
    </source>
</evidence>
<dbReference type="Gene3D" id="1.10.10.60">
    <property type="entry name" value="Homeodomain-like"/>
    <property type="match status" value="1"/>
</dbReference>
<dbReference type="SUPFAM" id="SSF46689">
    <property type="entry name" value="Homeodomain-like"/>
    <property type="match status" value="1"/>
</dbReference>
<dbReference type="PANTHER" id="PTHR47894">
    <property type="entry name" value="HTH-TYPE TRANSCRIPTIONAL REGULATOR GADX"/>
    <property type="match status" value="1"/>
</dbReference>
<keyword evidence="1" id="KW-0805">Transcription regulation</keyword>
<organism evidence="5 6">
    <name type="scientific">Pendulispora rubella</name>
    <dbReference type="NCBI Taxonomy" id="2741070"/>
    <lineage>
        <taxon>Bacteria</taxon>
        <taxon>Pseudomonadati</taxon>
        <taxon>Myxococcota</taxon>
        <taxon>Myxococcia</taxon>
        <taxon>Myxococcales</taxon>
        <taxon>Sorangiineae</taxon>
        <taxon>Pendulisporaceae</taxon>
        <taxon>Pendulispora</taxon>
    </lineage>
</organism>
<gene>
    <name evidence="5" type="ORF">LVJ94_01990</name>
</gene>
<accession>A0ABZ2L5I8</accession>
<dbReference type="EMBL" id="CP089983">
    <property type="protein sequence ID" value="WXB06035.1"/>
    <property type="molecule type" value="Genomic_DNA"/>
</dbReference>
<dbReference type="Pfam" id="PF12833">
    <property type="entry name" value="HTH_18"/>
    <property type="match status" value="1"/>
</dbReference>
<keyword evidence="3" id="KW-0804">Transcription</keyword>
<dbReference type="Proteomes" id="UP001374803">
    <property type="component" value="Chromosome"/>
</dbReference>
<dbReference type="PANTHER" id="PTHR47894:SF1">
    <property type="entry name" value="HTH-TYPE TRANSCRIPTIONAL REGULATOR VQSM"/>
    <property type="match status" value="1"/>
</dbReference>
<name>A0ABZ2L5I8_9BACT</name>
<protein>
    <submittedName>
        <fullName evidence="5">AraC family transcriptional regulator</fullName>
    </submittedName>
</protein>
<keyword evidence="2" id="KW-0238">DNA-binding</keyword>
<dbReference type="SMART" id="SM00342">
    <property type="entry name" value="HTH_ARAC"/>
    <property type="match status" value="1"/>
</dbReference>
<evidence type="ECO:0000256" key="2">
    <source>
        <dbReference type="ARBA" id="ARBA00023125"/>
    </source>
</evidence>
<reference evidence="5" key="1">
    <citation type="submission" date="2021-12" db="EMBL/GenBank/DDBJ databases">
        <title>Discovery of the Pendulisporaceae a myxobacterial family with distinct sporulation behavior and unique specialized metabolism.</title>
        <authorList>
            <person name="Garcia R."/>
            <person name="Popoff A."/>
            <person name="Bader C.D."/>
            <person name="Loehr J."/>
            <person name="Walesch S."/>
            <person name="Walt C."/>
            <person name="Boldt J."/>
            <person name="Bunk B."/>
            <person name="Haeckl F.J.F.P.J."/>
            <person name="Gunesch A.P."/>
            <person name="Birkelbach J."/>
            <person name="Nuebel U."/>
            <person name="Pietschmann T."/>
            <person name="Bach T."/>
            <person name="Mueller R."/>
        </authorList>
    </citation>
    <scope>NUCLEOTIDE SEQUENCE</scope>
    <source>
        <strain evidence="5">MSr11367</strain>
    </source>
</reference>
<proteinExistence type="predicted"/>
<dbReference type="PROSITE" id="PS01124">
    <property type="entry name" value="HTH_ARAC_FAMILY_2"/>
    <property type="match status" value="1"/>
</dbReference>
<keyword evidence="6" id="KW-1185">Reference proteome</keyword>
<evidence type="ECO:0000259" key="4">
    <source>
        <dbReference type="PROSITE" id="PS01124"/>
    </source>
</evidence>
<evidence type="ECO:0000313" key="5">
    <source>
        <dbReference type="EMBL" id="WXB06035.1"/>
    </source>
</evidence>
<sequence>MPSVLLDRLTELGVDVRRLLDCAGILPSRFQSTRAFISQAELFAFWRAVEEVAPARDIGLRVGSEALPHQLDIVTMTALHSPSFGEALKKFARYKRLVCSERVSVEVERGEARVSFHWMHLEESMPMLLVDATFSTLVVLGRRGSGSPLTPLRVELARRPSKGDEALLHRHFGCEIRFDAPLDLLVLDERDLARPFVTHNADLLELMLPALESQLRQSLTARSLADDVKTALGRHMHGERPSVERIAEDMHISPRTLQRRLEELGTTYQKLLDDVRRDTSLRLLAHTNLEPNEVAYLLGFEEVNSFSRAFHAWEGTTPLRWRKATSGKMQSRA</sequence>
<evidence type="ECO:0000256" key="1">
    <source>
        <dbReference type="ARBA" id="ARBA00023015"/>
    </source>
</evidence>
<feature type="domain" description="HTH araC/xylS-type" evidence="4">
    <location>
        <begin position="226"/>
        <end position="324"/>
    </location>
</feature>
<dbReference type="InterPro" id="IPR032687">
    <property type="entry name" value="AraC-type_N"/>
</dbReference>
<dbReference type="RefSeq" id="WP_394835685.1">
    <property type="nucleotide sequence ID" value="NZ_CP089929.1"/>
</dbReference>
<dbReference type="Pfam" id="PF12625">
    <property type="entry name" value="Arabinose_bd"/>
    <property type="match status" value="1"/>
</dbReference>
<evidence type="ECO:0000256" key="3">
    <source>
        <dbReference type="ARBA" id="ARBA00023163"/>
    </source>
</evidence>
<dbReference type="InterPro" id="IPR018060">
    <property type="entry name" value="HTH_AraC"/>
</dbReference>